<dbReference type="AlphaFoldDB" id="A0A9X3W486"/>
<dbReference type="RefSeq" id="WP_271880767.1">
    <property type="nucleotide sequence ID" value="NZ_JAOTGY010000007.1"/>
</dbReference>
<gene>
    <name evidence="1" type="ORF">ODU72_04905</name>
</gene>
<proteinExistence type="predicted"/>
<dbReference type="EMBL" id="JAOTGY010000007">
    <property type="protein sequence ID" value="MDB6258018.1"/>
    <property type="molecule type" value="Genomic_DNA"/>
</dbReference>
<name>A0A9X3W486_LACAM</name>
<protein>
    <submittedName>
        <fullName evidence="1">Uncharacterized protein</fullName>
    </submittedName>
</protein>
<reference evidence="1" key="2">
    <citation type="submission" date="2022-10" db="EMBL/GenBank/DDBJ databases">
        <authorList>
            <person name="Kostovova I."/>
            <person name="Moravkova M."/>
            <person name="Pechar R."/>
        </authorList>
    </citation>
    <scope>NUCLEOTIDE SEQUENCE</scope>
    <source>
        <strain evidence="1">M490A</strain>
    </source>
</reference>
<comment type="caution">
    <text evidence="1">The sequence shown here is derived from an EMBL/GenBank/DDBJ whole genome shotgun (WGS) entry which is preliminary data.</text>
</comment>
<organism evidence="1 2">
    <name type="scientific">Lactobacillus amylovorus</name>
    <dbReference type="NCBI Taxonomy" id="1604"/>
    <lineage>
        <taxon>Bacteria</taxon>
        <taxon>Bacillati</taxon>
        <taxon>Bacillota</taxon>
        <taxon>Bacilli</taxon>
        <taxon>Lactobacillales</taxon>
        <taxon>Lactobacillaceae</taxon>
        <taxon>Lactobacillus</taxon>
    </lineage>
</organism>
<reference evidence="1" key="1">
    <citation type="journal article" date="2022" name="Microorganisms">
        <title>Antibiotic Susceptibility, Resistance Gene Determinants and Corresponding Genomic Regions in Lactobacillus amylovorus Isolates Derived from Wild Boars and Domestic Pigs.</title>
        <authorList>
            <person name="Moravkova M."/>
            <person name="Kostovova I."/>
            <person name="Kavanova K."/>
            <person name="Pechar R."/>
            <person name="Stanek S."/>
            <person name="Brychta A."/>
            <person name="Zeman M."/>
            <person name="Kubasova T."/>
        </authorList>
    </citation>
    <scope>NUCLEOTIDE SEQUENCE</scope>
    <source>
        <strain evidence="1">M490A</strain>
    </source>
</reference>
<evidence type="ECO:0000313" key="2">
    <source>
        <dbReference type="Proteomes" id="UP001141981"/>
    </source>
</evidence>
<accession>A0A9X3W486</accession>
<dbReference type="Proteomes" id="UP001141981">
    <property type="component" value="Unassembled WGS sequence"/>
</dbReference>
<sequence>MKLKRLWYLPKGTVTTSKDLFNAYTEKSLERHGITRKLGYQPFINKNFMIYEVHFTHDACFTIDANEKIQYLGRKKWSVINE</sequence>
<evidence type="ECO:0000313" key="1">
    <source>
        <dbReference type="EMBL" id="MDB6258018.1"/>
    </source>
</evidence>